<protein>
    <submittedName>
        <fullName evidence="1">Unannotated protein</fullName>
    </submittedName>
</protein>
<reference evidence="1" key="1">
    <citation type="submission" date="2020-05" db="EMBL/GenBank/DDBJ databases">
        <authorList>
            <person name="Chiriac C."/>
            <person name="Salcher M."/>
            <person name="Ghai R."/>
            <person name="Kavagutti S V."/>
        </authorList>
    </citation>
    <scope>NUCLEOTIDE SEQUENCE</scope>
</reference>
<sequence>MVFSAKGSLTFTTASRTCSCHLFNESIARAKLGAEQARTASDAISGGTGVTKSGLAEKREIRAASSTLRK</sequence>
<name>A0A6J6DRS9_9ZZZZ</name>
<evidence type="ECO:0000313" key="1">
    <source>
        <dbReference type="EMBL" id="CAB4565924.1"/>
    </source>
</evidence>
<accession>A0A6J6DRS9</accession>
<dbReference type="EMBL" id="CAEZTK010000024">
    <property type="protein sequence ID" value="CAB4565924.1"/>
    <property type="molecule type" value="Genomic_DNA"/>
</dbReference>
<dbReference type="AlphaFoldDB" id="A0A6J6DRS9"/>
<gene>
    <name evidence="1" type="ORF">UFOPK1643_00483</name>
</gene>
<organism evidence="1">
    <name type="scientific">freshwater metagenome</name>
    <dbReference type="NCBI Taxonomy" id="449393"/>
    <lineage>
        <taxon>unclassified sequences</taxon>
        <taxon>metagenomes</taxon>
        <taxon>ecological metagenomes</taxon>
    </lineage>
</organism>
<proteinExistence type="predicted"/>